<dbReference type="Proteomes" id="UP000239494">
    <property type="component" value="Unassembled WGS sequence"/>
</dbReference>
<feature type="binding site" evidence="7">
    <location>
        <begin position="403"/>
        <end position="405"/>
    </location>
    <ligand>
        <name>GTP</name>
        <dbReference type="ChEBI" id="CHEBI:37565"/>
    </ligand>
</feature>
<dbReference type="PRINTS" id="PR00326">
    <property type="entry name" value="GTP1OBG"/>
</dbReference>
<dbReference type="FunFam" id="3.40.50.11060:FF:000001">
    <property type="entry name" value="GTPase HflX"/>
    <property type="match status" value="1"/>
</dbReference>
<keyword evidence="2 8" id="KW-0479">Metal-binding</keyword>
<keyword evidence="5 6" id="KW-0342">GTP-binding</keyword>
<organism evidence="11 12">
    <name type="scientific">Umezawaea tangerina</name>
    <dbReference type="NCBI Taxonomy" id="84725"/>
    <lineage>
        <taxon>Bacteria</taxon>
        <taxon>Bacillati</taxon>
        <taxon>Actinomycetota</taxon>
        <taxon>Actinomycetes</taxon>
        <taxon>Pseudonocardiales</taxon>
        <taxon>Pseudonocardiaceae</taxon>
        <taxon>Umezawaea</taxon>
    </lineage>
</organism>
<feature type="binding site" evidence="7">
    <location>
        <begin position="309"/>
        <end position="312"/>
    </location>
    <ligand>
        <name>GTP</name>
        <dbReference type="ChEBI" id="CHEBI:37565"/>
    </ligand>
</feature>
<dbReference type="Gene3D" id="3.40.50.11060">
    <property type="entry name" value="GTPase HflX, N-terminal domain"/>
    <property type="match status" value="1"/>
</dbReference>
<comment type="function">
    <text evidence="6">GTPase that associates with the 50S ribosomal subunit and may have a role during protein synthesis or ribosome biogenesis.</text>
</comment>
<dbReference type="OrthoDB" id="9812272at2"/>
<dbReference type="Pfam" id="PF16360">
    <property type="entry name" value="GTP-bdg_M"/>
    <property type="match status" value="1"/>
</dbReference>
<evidence type="ECO:0000256" key="8">
    <source>
        <dbReference type="PIRSR" id="PIRSR006809-2"/>
    </source>
</evidence>
<feature type="domain" description="Hflx-type G" evidence="10">
    <location>
        <begin position="256"/>
        <end position="425"/>
    </location>
</feature>
<protein>
    <recommendedName>
        <fullName evidence="6">GTPase HflX</fullName>
    </recommendedName>
    <alternativeName>
        <fullName evidence="6">GTP-binding protein HflX</fullName>
    </alternativeName>
</protein>
<dbReference type="GO" id="GO:0005525">
    <property type="term" value="F:GTP binding"/>
    <property type="evidence" value="ECO:0007669"/>
    <property type="project" value="UniProtKB-UniRule"/>
</dbReference>
<keyword evidence="12" id="KW-1185">Reference proteome</keyword>
<evidence type="ECO:0000256" key="1">
    <source>
        <dbReference type="ARBA" id="ARBA00022490"/>
    </source>
</evidence>
<evidence type="ECO:0000256" key="9">
    <source>
        <dbReference type="SAM" id="MobiDB-lite"/>
    </source>
</evidence>
<dbReference type="SUPFAM" id="SSF52540">
    <property type="entry name" value="P-loop containing nucleoside triphosphate hydrolases"/>
    <property type="match status" value="1"/>
</dbReference>
<dbReference type="PANTHER" id="PTHR10229">
    <property type="entry name" value="GTP-BINDING PROTEIN HFLX"/>
    <property type="match status" value="1"/>
</dbReference>
<dbReference type="PANTHER" id="PTHR10229:SF0">
    <property type="entry name" value="GTP-BINDING PROTEIN 6-RELATED"/>
    <property type="match status" value="1"/>
</dbReference>
<feature type="compositionally biased region" description="Gly residues" evidence="9">
    <location>
        <begin position="196"/>
        <end position="212"/>
    </location>
</feature>
<feature type="binding site" evidence="8">
    <location>
        <position position="269"/>
    </location>
    <ligand>
        <name>Mg(2+)</name>
        <dbReference type="ChEBI" id="CHEBI:18420"/>
    </ligand>
</feature>
<dbReference type="Pfam" id="PF13167">
    <property type="entry name" value="GTP-bdg_N"/>
    <property type="match status" value="1"/>
</dbReference>
<dbReference type="Gene3D" id="6.10.250.2860">
    <property type="match status" value="1"/>
</dbReference>
<comment type="subcellular location">
    <subcellularLocation>
        <location evidence="6">Cytoplasm</location>
    </subcellularLocation>
    <text evidence="6">May associate with membranes.</text>
</comment>
<feature type="region of interest" description="Disordered" evidence="9">
    <location>
        <begin position="192"/>
        <end position="218"/>
    </location>
</feature>
<dbReference type="GO" id="GO:0043022">
    <property type="term" value="F:ribosome binding"/>
    <property type="evidence" value="ECO:0007669"/>
    <property type="project" value="TreeGrafter"/>
</dbReference>
<sequence>MTENTLNTDTTDWADEDENMSTGDLALADRAALRRVAGLSTELEDVTEVEYRQLRLERVVLVGVWTEGTAQDSEASMAELKLLAETAGSEVLEGLVQRRDKPDPATYIGSGKVAELRDVVISSGADTVICDGELSPGQLRQLEEKLKVKVVDRTALILDIFAQHASSREGKAQVELAQLQYMMPRLRGWGESLSRQGGGAGGSGGGGVGTRGPGETKLETDRRRIRSRIAKLRREIAGMSTTRDTKRGRRHSAEVPSVAIAGYTNAGKSSLLNALTGAGVLVENALFATLDPTTRRSETPEGLPYTLTDTVGFVRHLPHQLVEAFRSTLEEVAEADLVVHVVDGSDGMPESQVKAVREVIADIGEKRDDPMPAELLVVNKTDAVGDLVIARLRHLFPGAQFVSAHTGEGIAELRERIAQLIPRPEVTVEALVPYARGEIVARIHREGEVLSEKHTEEGTELSARVHPTLAALLEQYAVGSHA</sequence>
<dbReference type="EMBL" id="PVTF01000024">
    <property type="protein sequence ID" value="PRY30354.1"/>
    <property type="molecule type" value="Genomic_DNA"/>
</dbReference>
<dbReference type="GO" id="GO:0005737">
    <property type="term" value="C:cytoplasm"/>
    <property type="evidence" value="ECO:0007669"/>
    <property type="project" value="UniProtKB-SubCell"/>
</dbReference>
<evidence type="ECO:0000313" key="11">
    <source>
        <dbReference type="EMBL" id="PRY30354.1"/>
    </source>
</evidence>
<dbReference type="InterPro" id="IPR025121">
    <property type="entry name" value="GTPase_HflX_N"/>
</dbReference>
<accession>A0A2T0SAA3</accession>
<proteinExistence type="inferred from homology"/>
<evidence type="ECO:0000256" key="4">
    <source>
        <dbReference type="ARBA" id="ARBA00022842"/>
    </source>
</evidence>
<dbReference type="GO" id="GO:0003924">
    <property type="term" value="F:GTPase activity"/>
    <property type="evidence" value="ECO:0007669"/>
    <property type="project" value="UniProtKB-UniRule"/>
</dbReference>
<dbReference type="NCBIfam" id="TIGR03156">
    <property type="entry name" value="GTP_HflX"/>
    <property type="match status" value="1"/>
</dbReference>
<keyword evidence="4 8" id="KW-0460">Magnesium</keyword>
<comment type="caution">
    <text evidence="11">The sequence shown here is derived from an EMBL/GenBank/DDBJ whole genome shotgun (WGS) entry which is preliminary data.</text>
</comment>
<dbReference type="Pfam" id="PF01926">
    <property type="entry name" value="MMR_HSR1"/>
    <property type="match status" value="1"/>
</dbReference>
<dbReference type="PROSITE" id="PS51705">
    <property type="entry name" value="G_HFLX"/>
    <property type="match status" value="1"/>
</dbReference>
<dbReference type="InterPro" id="IPR032305">
    <property type="entry name" value="GTP-bd_M"/>
</dbReference>
<evidence type="ECO:0000256" key="3">
    <source>
        <dbReference type="ARBA" id="ARBA00022741"/>
    </source>
</evidence>
<dbReference type="InterPro" id="IPR016496">
    <property type="entry name" value="GTPase_HflX"/>
</dbReference>
<evidence type="ECO:0000313" key="12">
    <source>
        <dbReference type="Proteomes" id="UP000239494"/>
    </source>
</evidence>
<evidence type="ECO:0000256" key="6">
    <source>
        <dbReference type="HAMAP-Rule" id="MF_00900"/>
    </source>
</evidence>
<feature type="binding site" evidence="7">
    <location>
        <begin position="262"/>
        <end position="269"/>
    </location>
    <ligand>
        <name>GTP</name>
        <dbReference type="ChEBI" id="CHEBI:37565"/>
    </ligand>
</feature>
<evidence type="ECO:0000256" key="5">
    <source>
        <dbReference type="ARBA" id="ARBA00023134"/>
    </source>
</evidence>
<dbReference type="HAMAP" id="MF_00900">
    <property type="entry name" value="GTPase_HflX"/>
    <property type="match status" value="1"/>
</dbReference>
<dbReference type="RefSeq" id="WP_106196788.1">
    <property type="nucleotide sequence ID" value="NZ_PVTF01000024.1"/>
</dbReference>
<dbReference type="InterPro" id="IPR042108">
    <property type="entry name" value="GTPase_HflX_N_sf"/>
</dbReference>
<feature type="binding site" evidence="8">
    <location>
        <position position="289"/>
    </location>
    <ligand>
        <name>Mg(2+)</name>
        <dbReference type="ChEBI" id="CHEBI:18420"/>
    </ligand>
</feature>
<evidence type="ECO:0000259" key="10">
    <source>
        <dbReference type="PROSITE" id="PS51705"/>
    </source>
</evidence>
<reference evidence="11 12" key="1">
    <citation type="submission" date="2018-03" db="EMBL/GenBank/DDBJ databases">
        <title>Genomic Encyclopedia of Archaeal and Bacterial Type Strains, Phase II (KMG-II): from individual species to whole genera.</title>
        <authorList>
            <person name="Goeker M."/>
        </authorList>
    </citation>
    <scope>NUCLEOTIDE SEQUENCE [LARGE SCALE GENOMIC DNA]</scope>
    <source>
        <strain evidence="11 12">DSM 44720</strain>
    </source>
</reference>
<evidence type="ECO:0000256" key="7">
    <source>
        <dbReference type="PIRSR" id="PIRSR006809-1"/>
    </source>
</evidence>
<keyword evidence="1 6" id="KW-0963">Cytoplasm</keyword>
<comment type="similarity">
    <text evidence="6">Belongs to the TRAFAC class OBG-HflX-like GTPase superfamily. HflX GTPase family.</text>
</comment>
<dbReference type="InterPro" id="IPR027417">
    <property type="entry name" value="P-loop_NTPase"/>
</dbReference>
<dbReference type="CDD" id="cd01878">
    <property type="entry name" value="HflX"/>
    <property type="match status" value="1"/>
</dbReference>
<feature type="binding site" evidence="7">
    <location>
        <begin position="379"/>
        <end position="382"/>
    </location>
    <ligand>
        <name>GTP</name>
        <dbReference type="ChEBI" id="CHEBI:37565"/>
    </ligand>
</feature>
<dbReference type="InterPro" id="IPR030394">
    <property type="entry name" value="G_HFLX_dom"/>
</dbReference>
<feature type="binding site" evidence="7">
    <location>
        <begin position="287"/>
        <end position="291"/>
    </location>
    <ligand>
        <name>GTP</name>
        <dbReference type="ChEBI" id="CHEBI:37565"/>
    </ligand>
</feature>
<evidence type="ECO:0000256" key="2">
    <source>
        <dbReference type="ARBA" id="ARBA00022723"/>
    </source>
</evidence>
<dbReference type="PIRSF" id="PIRSF006809">
    <property type="entry name" value="GTP-binding_hflX_prd"/>
    <property type="match status" value="1"/>
</dbReference>
<dbReference type="AlphaFoldDB" id="A0A2T0SAA3"/>
<dbReference type="InterPro" id="IPR006073">
    <property type="entry name" value="GTP-bd"/>
</dbReference>
<keyword evidence="3 6" id="KW-0547">Nucleotide-binding</keyword>
<name>A0A2T0SAA3_9PSEU</name>
<dbReference type="Gene3D" id="3.40.50.300">
    <property type="entry name" value="P-loop containing nucleotide triphosphate hydrolases"/>
    <property type="match status" value="1"/>
</dbReference>
<comment type="subunit">
    <text evidence="6">Monomer. Associates with the 50S ribosomal subunit.</text>
</comment>
<gene>
    <name evidence="6" type="primary">hflX</name>
    <name evidence="11" type="ORF">CLV43_12486</name>
</gene>
<dbReference type="GO" id="GO:0046872">
    <property type="term" value="F:metal ion binding"/>
    <property type="evidence" value="ECO:0007669"/>
    <property type="project" value="UniProtKB-KW"/>
</dbReference>
<comment type="cofactor">
    <cofactor evidence="8">
        <name>Mg(2+)</name>
        <dbReference type="ChEBI" id="CHEBI:18420"/>
    </cofactor>
</comment>